<comment type="similarity">
    <text evidence="4 13">Belongs to the multicopper oxidase family.</text>
</comment>
<dbReference type="Pfam" id="PF07731">
    <property type="entry name" value="Cu-oxidase_2"/>
    <property type="match status" value="1"/>
</dbReference>
<evidence type="ECO:0000313" key="17">
    <source>
        <dbReference type="EMBL" id="KAI0497265.1"/>
    </source>
</evidence>
<dbReference type="PANTHER" id="PTHR11709:SF431">
    <property type="entry name" value="LACCASE-5"/>
    <property type="match status" value="1"/>
</dbReference>
<evidence type="ECO:0000256" key="4">
    <source>
        <dbReference type="ARBA" id="ARBA00010609"/>
    </source>
</evidence>
<name>A0A8T3AT45_DENNO</name>
<dbReference type="InterPro" id="IPR002355">
    <property type="entry name" value="Cu_oxidase_Cu_BS"/>
</dbReference>
<evidence type="ECO:0000256" key="6">
    <source>
        <dbReference type="ARBA" id="ARBA00022523"/>
    </source>
</evidence>
<evidence type="ECO:0000259" key="15">
    <source>
        <dbReference type="Pfam" id="PF07731"/>
    </source>
</evidence>
<dbReference type="OrthoDB" id="2121828at2759"/>
<reference evidence="17" key="1">
    <citation type="journal article" date="2022" name="Front. Genet.">
        <title>Chromosome-Scale Assembly of the Dendrobium nobile Genome Provides Insights Into the Molecular Mechanism of the Biosynthesis of the Medicinal Active Ingredient of Dendrobium.</title>
        <authorList>
            <person name="Xu Q."/>
            <person name="Niu S.-C."/>
            <person name="Li K.-L."/>
            <person name="Zheng P.-J."/>
            <person name="Zhang X.-J."/>
            <person name="Jia Y."/>
            <person name="Liu Y."/>
            <person name="Niu Y.-X."/>
            <person name="Yu L.-H."/>
            <person name="Chen D.-F."/>
            <person name="Zhang G.-Q."/>
        </authorList>
    </citation>
    <scope>NUCLEOTIDE SEQUENCE</scope>
    <source>
        <tissue evidence="17">Leaf</tissue>
    </source>
</reference>
<dbReference type="GO" id="GO:0052716">
    <property type="term" value="F:hydroquinone:oxygen oxidoreductase activity"/>
    <property type="evidence" value="ECO:0007669"/>
    <property type="project" value="UniProtKB-EC"/>
</dbReference>
<dbReference type="SMR" id="A0A8T3AT45"/>
<dbReference type="EMBL" id="JAGYWB010000015">
    <property type="protein sequence ID" value="KAI0497265.1"/>
    <property type="molecule type" value="Genomic_DNA"/>
</dbReference>
<keyword evidence="10 13" id="KW-0560">Oxidoreductase</keyword>
<dbReference type="InterPro" id="IPR001117">
    <property type="entry name" value="Cu-oxidase_2nd"/>
</dbReference>
<feature type="domain" description="Plastocyanin-like" evidence="16">
    <location>
        <begin position="12"/>
        <end position="126"/>
    </location>
</feature>
<comment type="function">
    <text evidence="2 13">Lignin degradation and detoxification of lignin-derived products.</text>
</comment>
<dbReference type="EC" id="1.10.3.2" evidence="5 13"/>
<evidence type="ECO:0000259" key="14">
    <source>
        <dbReference type="Pfam" id="PF00394"/>
    </source>
</evidence>
<dbReference type="CDD" id="cd13875">
    <property type="entry name" value="CuRO_2_LCC_plant"/>
    <property type="match status" value="1"/>
</dbReference>
<dbReference type="GO" id="GO:0005507">
    <property type="term" value="F:copper ion binding"/>
    <property type="evidence" value="ECO:0007669"/>
    <property type="project" value="InterPro"/>
</dbReference>
<dbReference type="InterPro" id="IPR011706">
    <property type="entry name" value="Cu-oxidase_C"/>
</dbReference>
<evidence type="ECO:0000256" key="11">
    <source>
        <dbReference type="ARBA" id="ARBA00023008"/>
    </source>
</evidence>
<evidence type="ECO:0000256" key="10">
    <source>
        <dbReference type="ARBA" id="ARBA00023002"/>
    </source>
</evidence>
<dbReference type="Gene3D" id="2.60.40.420">
    <property type="entry name" value="Cupredoxins - blue copper proteins"/>
    <property type="match status" value="3"/>
</dbReference>
<feature type="domain" description="Plastocyanin-like" evidence="14">
    <location>
        <begin position="138"/>
        <end position="288"/>
    </location>
</feature>
<dbReference type="InterPro" id="IPR045087">
    <property type="entry name" value="Cu-oxidase_fam"/>
</dbReference>
<dbReference type="InterPro" id="IPR011707">
    <property type="entry name" value="Cu-oxidase-like_N"/>
</dbReference>
<evidence type="ECO:0000256" key="3">
    <source>
        <dbReference type="ARBA" id="ARBA00004271"/>
    </source>
</evidence>
<gene>
    <name evidence="17" type="ORF">KFK09_020488</name>
</gene>
<dbReference type="SUPFAM" id="SSF49503">
    <property type="entry name" value="Cupredoxins"/>
    <property type="match status" value="3"/>
</dbReference>
<feature type="domain" description="Plastocyanin-like" evidence="15">
    <location>
        <begin position="389"/>
        <end position="501"/>
    </location>
</feature>
<evidence type="ECO:0000256" key="9">
    <source>
        <dbReference type="ARBA" id="ARBA00022737"/>
    </source>
</evidence>
<dbReference type="InterPro" id="IPR017761">
    <property type="entry name" value="Laccase"/>
</dbReference>
<organism evidence="17 18">
    <name type="scientific">Dendrobium nobile</name>
    <name type="common">Orchid</name>
    <dbReference type="NCBI Taxonomy" id="94219"/>
    <lineage>
        <taxon>Eukaryota</taxon>
        <taxon>Viridiplantae</taxon>
        <taxon>Streptophyta</taxon>
        <taxon>Embryophyta</taxon>
        <taxon>Tracheophyta</taxon>
        <taxon>Spermatophyta</taxon>
        <taxon>Magnoliopsida</taxon>
        <taxon>Liliopsida</taxon>
        <taxon>Asparagales</taxon>
        <taxon>Orchidaceae</taxon>
        <taxon>Epidendroideae</taxon>
        <taxon>Malaxideae</taxon>
        <taxon>Dendrobiinae</taxon>
        <taxon>Dendrobium</taxon>
    </lineage>
</organism>
<comment type="subcellular location">
    <subcellularLocation>
        <location evidence="3 13">Secreted</location>
        <location evidence="3 13">Extracellular space</location>
        <location evidence="3 13">Apoplast</location>
    </subcellularLocation>
</comment>
<dbReference type="InterPro" id="IPR008972">
    <property type="entry name" value="Cupredoxin"/>
</dbReference>
<dbReference type="PANTHER" id="PTHR11709">
    <property type="entry name" value="MULTI-COPPER OXIDASE"/>
    <property type="match status" value="1"/>
</dbReference>
<evidence type="ECO:0000259" key="16">
    <source>
        <dbReference type="Pfam" id="PF07732"/>
    </source>
</evidence>
<evidence type="ECO:0000256" key="12">
    <source>
        <dbReference type="ARBA" id="ARBA00023185"/>
    </source>
</evidence>
<accession>A0A8T3AT45</accession>
<dbReference type="NCBIfam" id="TIGR03389">
    <property type="entry name" value="laccase"/>
    <property type="match status" value="1"/>
</dbReference>
<evidence type="ECO:0000256" key="13">
    <source>
        <dbReference type="RuleBase" id="RU361119"/>
    </source>
</evidence>
<comment type="catalytic activity">
    <reaction evidence="1 13">
        <text>4 hydroquinone + O2 = 4 benzosemiquinone + 2 H2O</text>
        <dbReference type="Rhea" id="RHEA:11276"/>
        <dbReference type="ChEBI" id="CHEBI:15377"/>
        <dbReference type="ChEBI" id="CHEBI:15379"/>
        <dbReference type="ChEBI" id="CHEBI:17594"/>
        <dbReference type="ChEBI" id="CHEBI:17977"/>
        <dbReference type="EC" id="1.10.3.2"/>
    </reaction>
</comment>
<dbReference type="Proteomes" id="UP000829196">
    <property type="component" value="Unassembled WGS sequence"/>
</dbReference>
<dbReference type="InterPro" id="IPR034288">
    <property type="entry name" value="CuRO_1_LCC"/>
</dbReference>
<dbReference type="PROSITE" id="PS00080">
    <property type="entry name" value="MULTICOPPER_OXIDASE2"/>
    <property type="match status" value="1"/>
</dbReference>
<comment type="cofactor">
    <cofactor evidence="13">
        <name>Cu cation</name>
        <dbReference type="ChEBI" id="CHEBI:23378"/>
    </cofactor>
    <text evidence="13">Binds 4 Cu cations per monomer.</text>
</comment>
<dbReference type="InterPro" id="IPR034285">
    <property type="entry name" value="CuRO_2_LCC"/>
</dbReference>
<evidence type="ECO:0000256" key="5">
    <source>
        <dbReference type="ARBA" id="ARBA00012297"/>
    </source>
</evidence>
<proteinExistence type="inferred from homology"/>
<evidence type="ECO:0000313" key="18">
    <source>
        <dbReference type="Proteomes" id="UP000829196"/>
    </source>
</evidence>
<keyword evidence="8 13" id="KW-0479">Metal-binding</keyword>
<evidence type="ECO:0000256" key="1">
    <source>
        <dbReference type="ARBA" id="ARBA00000349"/>
    </source>
</evidence>
<dbReference type="AlphaFoldDB" id="A0A8T3AT45"/>
<dbReference type="GO" id="GO:0048046">
    <property type="term" value="C:apoplast"/>
    <property type="evidence" value="ECO:0007669"/>
    <property type="project" value="UniProtKB-SubCell"/>
</dbReference>
<dbReference type="CDD" id="cd13849">
    <property type="entry name" value="CuRO_1_LCC_plant"/>
    <property type="match status" value="1"/>
</dbReference>
<dbReference type="GO" id="GO:0046274">
    <property type="term" value="P:lignin catabolic process"/>
    <property type="evidence" value="ECO:0007669"/>
    <property type="project" value="UniProtKB-KW"/>
</dbReference>
<keyword evidence="18" id="KW-1185">Reference proteome</keyword>
<evidence type="ECO:0000256" key="8">
    <source>
        <dbReference type="ARBA" id="ARBA00022723"/>
    </source>
</evidence>
<keyword evidence="7 13" id="KW-0964">Secreted</keyword>
<protein>
    <recommendedName>
        <fullName evidence="5 13">Laccase</fullName>
        <ecNumber evidence="5 13">1.10.3.2</ecNumber>
    </recommendedName>
    <alternativeName>
        <fullName evidence="13">Benzenediol:oxygen oxidoreductase</fullName>
    </alternativeName>
    <alternativeName>
        <fullName evidence="13">Diphenol oxidase</fullName>
    </alternativeName>
    <alternativeName>
        <fullName evidence="13">Urishiol oxidase</fullName>
    </alternativeName>
</protein>
<dbReference type="Pfam" id="PF07732">
    <property type="entry name" value="Cu-oxidase_3"/>
    <property type="match status" value="1"/>
</dbReference>
<sequence length="519" mass="58100">MIIKPSMPIKLIQEKQVKRLCNTSTIITVNGQFPGPTLEANNGDSLVIKVVNRVKYNISIHWHGLRQMRNGWADGVAYVTQCPIKYGGTYIYRINVENEEGTFWWHAHSPWLRVTVHGALIIYPKENSSYPFIQPQREVPIIFGEWWIKNYIQMAKAALEIGVPPKISDAILINGQPGDLFECSSKEITVIPATTGETLLLRFINAAMNTELFVSIAGHTMNVVAIDASYTKPFNTSYIMLAPGQSTDVLIQTTHYHGRFYIASHVFNSILPFIGLDNSTATAILNYDTITPTKPLLPLLPISSNRSSASAFGSRLRSPRRVIIPEPIDENLFIVVRIGLIERNIAAASMNNVSFMLPKTNSILQAALFHEYGVFTTDFPASPLKKLNKTIKGTRIYKMKYGSVVQMVLQGSNILLTEEHPMHLHGYDFYVLGTGIGEFKKKRDEYKLNMVDPPRRSTVGVPAGGWVVIRFVADNPGVWFLHCHNEMHTEFGLAMAIWVENGVGEMESVISPPDDLPQC</sequence>
<keyword evidence="6 13" id="KW-0052">Apoplast</keyword>
<evidence type="ECO:0000256" key="7">
    <source>
        <dbReference type="ARBA" id="ARBA00022525"/>
    </source>
</evidence>
<keyword evidence="11 13" id="KW-0186">Copper</keyword>
<comment type="caution">
    <text evidence="17">The sequence shown here is derived from an EMBL/GenBank/DDBJ whole genome shotgun (WGS) entry which is preliminary data.</text>
</comment>
<dbReference type="Pfam" id="PF00394">
    <property type="entry name" value="Cu-oxidase"/>
    <property type="match status" value="1"/>
</dbReference>
<keyword evidence="9 13" id="KW-0677">Repeat</keyword>
<keyword evidence="12 13" id="KW-0439">Lignin degradation</keyword>
<evidence type="ECO:0000256" key="2">
    <source>
        <dbReference type="ARBA" id="ARBA00002075"/>
    </source>
</evidence>